<evidence type="ECO:0000259" key="3">
    <source>
        <dbReference type="Pfam" id="PF03358"/>
    </source>
</evidence>
<comment type="caution">
    <text evidence="4">The sequence shown here is derived from an EMBL/GenBank/DDBJ whole genome shotgun (WGS) entry which is preliminary data.</text>
</comment>
<dbReference type="GO" id="GO:0005829">
    <property type="term" value="C:cytosol"/>
    <property type="evidence" value="ECO:0007669"/>
    <property type="project" value="TreeGrafter"/>
</dbReference>
<accession>A0A1X0W9K2</accession>
<dbReference type="InterPro" id="IPR005025">
    <property type="entry name" value="FMN_Rdtase-like_dom"/>
</dbReference>
<dbReference type="Proteomes" id="UP000192536">
    <property type="component" value="Unassembled WGS sequence"/>
</dbReference>
<evidence type="ECO:0000256" key="2">
    <source>
        <dbReference type="ARBA" id="ARBA00022643"/>
    </source>
</evidence>
<dbReference type="Pfam" id="PF03358">
    <property type="entry name" value="FMN_red"/>
    <property type="match status" value="1"/>
</dbReference>
<protein>
    <submittedName>
        <fullName evidence="4">NADPH-dependent FMN reductase</fullName>
    </submittedName>
</protein>
<dbReference type="InterPro" id="IPR050712">
    <property type="entry name" value="NAD(P)H-dep_reductase"/>
</dbReference>
<organism evidence="4 5">
    <name type="scientific">Rouxiella badensis</name>
    <dbReference type="NCBI Taxonomy" id="1646377"/>
    <lineage>
        <taxon>Bacteria</taxon>
        <taxon>Pseudomonadati</taxon>
        <taxon>Pseudomonadota</taxon>
        <taxon>Gammaproteobacteria</taxon>
        <taxon>Enterobacterales</taxon>
        <taxon>Yersiniaceae</taxon>
        <taxon>Rouxiella</taxon>
    </lineage>
</organism>
<evidence type="ECO:0000313" key="5">
    <source>
        <dbReference type="Proteomes" id="UP000192536"/>
    </source>
</evidence>
<sequence>MTKPLRIVGMAGSLRADSYCKIVLNSLADMLPAGSEFVSLDIGELPHYNQDLDSPVGPAQVHQARDLIASADAVLMVVPEFNHGIPGVLKNALDWLSRPAFTSCMVGKPVMFATLSPGALGGVRAQYQLRETLAAMLCKLDPLPEVAITFIGQKVSDGQLTDEVTRTFTQKILSQFVARI</sequence>
<dbReference type="InterPro" id="IPR029039">
    <property type="entry name" value="Flavoprotein-like_sf"/>
</dbReference>
<dbReference type="PANTHER" id="PTHR30543">
    <property type="entry name" value="CHROMATE REDUCTASE"/>
    <property type="match status" value="1"/>
</dbReference>
<dbReference type="PANTHER" id="PTHR30543:SF21">
    <property type="entry name" value="NAD(P)H-DEPENDENT FMN REDUCTASE LOT6"/>
    <property type="match status" value="1"/>
</dbReference>
<dbReference type="RefSeq" id="WP_017491503.1">
    <property type="nucleotide sequence ID" value="NZ_CP049603.1"/>
</dbReference>
<evidence type="ECO:0000313" key="4">
    <source>
        <dbReference type="EMBL" id="ORJ23478.1"/>
    </source>
</evidence>
<dbReference type="GeneID" id="93568738"/>
<comment type="cofactor">
    <cofactor evidence="1">
        <name>FMN</name>
        <dbReference type="ChEBI" id="CHEBI:58210"/>
    </cofactor>
</comment>
<dbReference type="SUPFAM" id="SSF52218">
    <property type="entry name" value="Flavoproteins"/>
    <property type="match status" value="1"/>
</dbReference>
<dbReference type="STRING" id="1646377.BS640_21240"/>
<keyword evidence="2" id="KW-0285">Flavoprotein</keyword>
<dbReference type="AlphaFoldDB" id="A0A1X0W9K2"/>
<feature type="domain" description="NADPH-dependent FMN reductase-like" evidence="3">
    <location>
        <begin position="6"/>
        <end position="136"/>
    </location>
</feature>
<dbReference type="GO" id="GO:0010181">
    <property type="term" value="F:FMN binding"/>
    <property type="evidence" value="ECO:0007669"/>
    <property type="project" value="TreeGrafter"/>
</dbReference>
<dbReference type="EMBL" id="MRWE01000052">
    <property type="protein sequence ID" value="ORJ23478.1"/>
    <property type="molecule type" value="Genomic_DNA"/>
</dbReference>
<reference evidence="4 5" key="1">
    <citation type="journal article" date="2017" name="Int. J. Syst. Evol. Microbiol.">
        <title>Rouxiella badensis sp. nov. and Rouxiella silvae sp. nov. isolated from peat bog soil in Germany and emendation of the genus description.</title>
        <authorList>
            <person name="Le Fleche-Mateos A."/>
            <person name="Kugler J.H."/>
            <person name="Hansen S.H."/>
            <person name="Syldatk C."/>
            <person name="Hausmann R."/>
            <person name="Lomprez F."/>
            <person name="Vandenbogaert M."/>
            <person name="Manuguerra J.C."/>
            <person name="Grimont P.A."/>
        </authorList>
    </citation>
    <scope>NUCLEOTIDE SEQUENCE [LARGE SCALE GENOMIC DNA]</scope>
    <source>
        <strain evidence="4 5">DSM 100043</strain>
    </source>
</reference>
<keyword evidence="2" id="KW-0288">FMN</keyword>
<name>A0A1X0W9K2_9GAMM</name>
<proteinExistence type="predicted"/>
<keyword evidence="5" id="KW-1185">Reference proteome</keyword>
<dbReference type="Gene3D" id="3.40.50.360">
    <property type="match status" value="1"/>
</dbReference>
<gene>
    <name evidence="4" type="ORF">BS640_21240</name>
</gene>
<evidence type="ECO:0000256" key="1">
    <source>
        <dbReference type="ARBA" id="ARBA00001917"/>
    </source>
</evidence>
<dbReference type="GO" id="GO:0016491">
    <property type="term" value="F:oxidoreductase activity"/>
    <property type="evidence" value="ECO:0007669"/>
    <property type="project" value="InterPro"/>
</dbReference>